<dbReference type="GO" id="GO:0031012">
    <property type="term" value="C:extracellular matrix"/>
    <property type="evidence" value="ECO:0007669"/>
    <property type="project" value="TreeGrafter"/>
</dbReference>
<sequence length="427" mass="49994">MNVCNIDLECLWFRCSLYGQELILCACYFPPPVKPDTINNFVESITANVDLYNSRLMFIGDFNIKEYIDPNTDTDRKAHINRLINYFNLESLNTILNKNNRTLDLCLSNFAQYNVTRNKCADIVVEKGQGLVKPVGHHPPLIINIELKRIPTYDSTQSSDIALNKSYNFKRANFSGLCNELQAINWQEVLNMSDLTNCNAKHTLFYNRIKNAIDKHVPTFSNVIKKQKFPLWWTHELKKLYKKKERLRKIKQKTAKQLNKYFELRKLCKKQIKINYEKYIESLERDLKENSSLFWNYFKDKKKETKKHNLKYKGNILKTPQETANAFARHFLNAHNHNIPKRTEYQNDATGELGPYLHIQEISEKELVDGIKNIPEKKAPGTDGLPPIFFKNCINQLKTPLTYLLNLSLRTSVFPDILICVRKVYCQ</sequence>
<name>A0A8D8XVC7_9HEMI</name>
<dbReference type="AlphaFoldDB" id="A0A8D8XVC7"/>
<organism evidence="1">
    <name type="scientific">Cacopsylla melanoneura</name>
    <dbReference type="NCBI Taxonomy" id="428564"/>
    <lineage>
        <taxon>Eukaryota</taxon>
        <taxon>Metazoa</taxon>
        <taxon>Ecdysozoa</taxon>
        <taxon>Arthropoda</taxon>
        <taxon>Hexapoda</taxon>
        <taxon>Insecta</taxon>
        <taxon>Pterygota</taxon>
        <taxon>Neoptera</taxon>
        <taxon>Paraneoptera</taxon>
        <taxon>Hemiptera</taxon>
        <taxon>Sternorrhyncha</taxon>
        <taxon>Psylloidea</taxon>
        <taxon>Psyllidae</taxon>
        <taxon>Psyllinae</taxon>
        <taxon>Cacopsylla</taxon>
    </lineage>
</organism>
<evidence type="ECO:0000313" key="1">
    <source>
        <dbReference type="EMBL" id="CAG6710848.1"/>
    </source>
</evidence>
<reference evidence="1" key="1">
    <citation type="submission" date="2021-05" db="EMBL/GenBank/DDBJ databases">
        <authorList>
            <person name="Alioto T."/>
            <person name="Alioto T."/>
            <person name="Gomez Garrido J."/>
        </authorList>
    </citation>
    <scope>NUCLEOTIDE SEQUENCE</scope>
</reference>
<dbReference type="Gene3D" id="3.60.10.10">
    <property type="entry name" value="Endonuclease/exonuclease/phosphatase"/>
    <property type="match status" value="1"/>
</dbReference>
<dbReference type="GO" id="GO:0007508">
    <property type="term" value="P:larval heart development"/>
    <property type="evidence" value="ECO:0007669"/>
    <property type="project" value="TreeGrafter"/>
</dbReference>
<dbReference type="SUPFAM" id="SSF56219">
    <property type="entry name" value="DNase I-like"/>
    <property type="match status" value="1"/>
</dbReference>
<dbReference type="PANTHER" id="PTHR33395">
    <property type="entry name" value="TRANSCRIPTASE, PUTATIVE-RELATED-RELATED"/>
    <property type="match status" value="1"/>
</dbReference>
<proteinExistence type="predicted"/>
<protein>
    <recommendedName>
        <fullName evidence="2">Endonuclease/exonuclease/phosphatase domain-containing protein</fullName>
    </recommendedName>
</protein>
<dbReference type="PANTHER" id="PTHR33395:SF22">
    <property type="entry name" value="REVERSE TRANSCRIPTASE DOMAIN-CONTAINING PROTEIN"/>
    <property type="match status" value="1"/>
</dbReference>
<evidence type="ECO:0008006" key="2">
    <source>
        <dbReference type="Google" id="ProtNLM"/>
    </source>
</evidence>
<dbReference type="InterPro" id="IPR036691">
    <property type="entry name" value="Endo/exonu/phosph_ase_sf"/>
</dbReference>
<dbReference type="EMBL" id="HBUF01347546">
    <property type="protein sequence ID" value="CAG6710848.1"/>
    <property type="molecule type" value="Transcribed_RNA"/>
</dbReference>
<dbReference type="GO" id="GO:0061343">
    <property type="term" value="P:cell adhesion involved in heart morphogenesis"/>
    <property type="evidence" value="ECO:0007669"/>
    <property type="project" value="TreeGrafter"/>
</dbReference>
<accession>A0A8D8XVC7</accession>